<comment type="caution">
    <text evidence="2">The sequence shown here is derived from an EMBL/GenBank/DDBJ whole genome shotgun (WGS) entry which is preliminary data.</text>
</comment>
<dbReference type="EMBL" id="JAIZAY010000002">
    <property type="protein sequence ID" value="KAJ8046774.1"/>
    <property type="molecule type" value="Genomic_DNA"/>
</dbReference>
<dbReference type="SUPFAM" id="SSF140996">
    <property type="entry name" value="Hermes dimerisation domain"/>
    <property type="match status" value="1"/>
</dbReference>
<name>A0A9Q1CLV0_HOLLE</name>
<organism evidence="2 3">
    <name type="scientific">Holothuria leucospilota</name>
    <name type="common">Black long sea cucumber</name>
    <name type="synonym">Mertensiothuria leucospilota</name>
    <dbReference type="NCBI Taxonomy" id="206669"/>
    <lineage>
        <taxon>Eukaryota</taxon>
        <taxon>Metazoa</taxon>
        <taxon>Echinodermata</taxon>
        <taxon>Eleutherozoa</taxon>
        <taxon>Echinozoa</taxon>
        <taxon>Holothuroidea</taxon>
        <taxon>Aspidochirotacea</taxon>
        <taxon>Aspidochirotida</taxon>
        <taxon>Holothuriidae</taxon>
        <taxon>Holothuria</taxon>
    </lineage>
</organism>
<feature type="region of interest" description="Disordered" evidence="1">
    <location>
        <begin position="429"/>
        <end position="448"/>
    </location>
</feature>
<reference evidence="2" key="1">
    <citation type="submission" date="2021-10" db="EMBL/GenBank/DDBJ databases">
        <title>Tropical sea cucumber genome reveals ecological adaptation and Cuvierian tubules defense mechanism.</title>
        <authorList>
            <person name="Chen T."/>
        </authorList>
    </citation>
    <scope>NUCLEOTIDE SEQUENCE</scope>
    <source>
        <strain evidence="2">Nanhai2018</strain>
        <tissue evidence="2">Muscle</tissue>
    </source>
</reference>
<dbReference type="AlphaFoldDB" id="A0A9Q1CLV0"/>
<dbReference type="PANTHER" id="PTHR47501:SF5">
    <property type="entry name" value="HAT C-TERMINAL DIMERISATION DOMAIN-CONTAINING PROTEIN"/>
    <property type="match status" value="1"/>
</dbReference>
<evidence type="ECO:0000313" key="2">
    <source>
        <dbReference type="EMBL" id="KAJ8046774.1"/>
    </source>
</evidence>
<dbReference type="SUPFAM" id="SSF53098">
    <property type="entry name" value="Ribonuclease H-like"/>
    <property type="match status" value="1"/>
</dbReference>
<evidence type="ECO:0000313" key="3">
    <source>
        <dbReference type="Proteomes" id="UP001152320"/>
    </source>
</evidence>
<dbReference type="PANTHER" id="PTHR47501">
    <property type="entry name" value="TRANSPOSASE-RELATED"/>
    <property type="match status" value="1"/>
</dbReference>
<dbReference type="InterPro" id="IPR012337">
    <property type="entry name" value="RNaseH-like_sf"/>
</dbReference>
<dbReference type="OrthoDB" id="10057873at2759"/>
<gene>
    <name evidence="2" type="ORF">HOLleu_05560</name>
</gene>
<accession>A0A9Q1CLV0</accession>
<protein>
    <submittedName>
        <fullName evidence="2">Zinc finger BED domain-containing protein 4</fullName>
    </submittedName>
</protein>
<proteinExistence type="predicted"/>
<sequence length="543" mass="60936">MLSCCAVSQVSPSQTLGFDLTDAVKVSLCGMVFCFRVHPGQVESLNKDLKNCKRQKTSPISEKPLTQQDIRQFQKKSASVPQATVDRLVVDFIINDLQPFSLVEKPSFQNLIKGLQPERSVIGRKSVMRTIEENYQKMKTALINKMSNVTYVCTTADAWTARNRLFGGQHVDIDTDSSEDDIPMDFTEVASFLDQAEESEVMYHLPHHHRCACHTLNLIASKDVEAAESDKTFKAVSRAAFGKCQAIFNKQSRSSLASDTVKEKLGRLLVVPNSTRWNSVYQALECITSLEEKQEGIFDALCDTLEMPSFRQTEMTFIKEFCEVMKPVCQALDILQGEKTASLGFLLPTITCLREKLHDKKISGNLRYCVSLVDALLAGISKRFGRLFQDNDYILASILHPRFKLSWIKCTEDKQKAVTLFKELVTSSQSEGSSDESEHRSSEEDNDEKGFFDSLATVGKTTSINEAERFIAQEPTSTASMLDQRFLKPLFIKYNTALPASAAVERLFSIGGQIFVPNRANISDANFERQLLLKVNKGLITYL</sequence>
<dbReference type="Proteomes" id="UP001152320">
    <property type="component" value="Chromosome 2"/>
</dbReference>
<feature type="compositionally biased region" description="Basic and acidic residues" evidence="1">
    <location>
        <begin position="436"/>
        <end position="448"/>
    </location>
</feature>
<evidence type="ECO:0000256" key="1">
    <source>
        <dbReference type="SAM" id="MobiDB-lite"/>
    </source>
</evidence>
<keyword evidence="3" id="KW-1185">Reference proteome</keyword>